<accession>A0A0C3CU18</accession>
<keyword evidence="2" id="KW-1133">Transmembrane helix</keyword>
<name>A0A0C3CU18_OIDMZ</name>
<dbReference type="InParanoid" id="A0A0C3CU18"/>
<feature type="region of interest" description="Disordered" evidence="1">
    <location>
        <begin position="187"/>
        <end position="206"/>
    </location>
</feature>
<dbReference type="AlphaFoldDB" id="A0A0C3CU18"/>
<protein>
    <submittedName>
        <fullName evidence="3">Uncharacterized protein</fullName>
    </submittedName>
</protein>
<dbReference type="EMBL" id="KN832874">
    <property type="protein sequence ID" value="KIN02499.1"/>
    <property type="molecule type" value="Genomic_DNA"/>
</dbReference>
<evidence type="ECO:0000256" key="2">
    <source>
        <dbReference type="SAM" id="Phobius"/>
    </source>
</evidence>
<organism evidence="3 4">
    <name type="scientific">Oidiodendron maius (strain Zn)</name>
    <dbReference type="NCBI Taxonomy" id="913774"/>
    <lineage>
        <taxon>Eukaryota</taxon>
        <taxon>Fungi</taxon>
        <taxon>Dikarya</taxon>
        <taxon>Ascomycota</taxon>
        <taxon>Pezizomycotina</taxon>
        <taxon>Leotiomycetes</taxon>
        <taxon>Leotiomycetes incertae sedis</taxon>
        <taxon>Myxotrichaceae</taxon>
        <taxon>Oidiodendron</taxon>
    </lineage>
</organism>
<dbReference type="STRING" id="913774.A0A0C3CU18"/>
<keyword evidence="2" id="KW-0812">Transmembrane</keyword>
<reference evidence="4" key="2">
    <citation type="submission" date="2015-01" db="EMBL/GenBank/DDBJ databases">
        <title>Evolutionary Origins and Diversification of the Mycorrhizal Mutualists.</title>
        <authorList>
            <consortium name="DOE Joint Genome Institute"/>
            <consortium name="Mycorrhizal Genomics Consortium"/>
            <person name="Kohler A."/>
            <person name="Kuo A."/>
            <person name="Nagy L.G."/>
            <person name="Floudas D."/>
            <person name="Copeland A."/>
            <person name="Barry K.W."/>
            <person name="Cichocki N."/>
            <person name="Veneault-Fourrey C."/>
            <person name="LaButti K."/>
            <person name="Lindquist E.A."/>
            <person name="Lipzen A."/>
            <person name="Lundell T."/>
            <person name="Morin E."/>
            <person name="Murat C."/>
            <person name="Riley R."/>
            <person name="Ohm R."/>
            <person name="Sun H."/>
            <person name="Tunlid A."/>
            <person name="Henrissat B."/>
            <person name="Grigoriev I.V."/>
            <person name="Hibbett D.S."/>
            <person name="Martin F."/>
        </authorList>
    </citation>
    <scope>NUCLEOTIDE SEQUENCE [LARGE SCALE GENOMIC DNA]</scope>
    <source>
        <strain evidence="4">Zn</strain>
    </source>
</reference>
<dbReference type="OrthoDB" id="5420013at2759"/>
<dbReference type="Proteomes" id="UP000054321">
    <property type="component" value="Unassembled WGS sequence"/>
</dbReference>
<keyword evidence="4" id="KW-1185">Reference proteome</keyword>
<reference evidence="3 4" key="1">
    <citation type="submission" date="2014-04" db="EMBL/GenBank/DDBJ databases">
        <authorList>
            <consortium name="DOE Joint Genome Institute"/>
            <person name="Kuo A."/>
            <person name="Martino E."/>
            <person name="Perotto S."/>
            <person name="Kohler A."/>
            <person name="Nagy L.G."/>
            <person name="Floudas D."/>
            <person name="Copeland A."/>
            <person name="Barry K.W."/>
            <person name="Cichocki N."/>
            <person name="Veneault-Fourrey C."/>
            <person name="LaButti K."/>
            <person name="Lindquist E.A."/>
            <person name="Lipzen A."/>
            <person name="Lundell T."/>
            <person name="Morin E."/>
            <person name="Murat C."/>
            <person name="Sun H."/>
            <person name="Tunlid A."/>
            <person name="Henrissat B."/>
            <person name="Grigoriev I.V."/>
            <person name="Hibbett D.S."/>
            <person name="Martin F."/>
            <person name="Nordberg H.P."/>
            <person name="Cantor M.N."/>
            <person name="Hua S.X."/>
        </authorList>
    </citation>
    <scope>NUCLEOTIDE SEQUENCE [LARGE SCALE GENOMIC DNA]</scope>
    <source>
        <strain evidence="3 4">Zn</strain>
    </source>
</reference>
<dbReference type="HOGENOM" id="CLU_493602_0_0_1"/>
<keyword evidence="2" id="KW-0472">Membrane</keyword>
<evidence type="ECO:0000313" key="3">
    <source>
        <dbReference type="EMBL" id="KIN02499.1"/>
    </source>
</evidence>
<proteinExistence type="predicted"/>
<feature type="transmembrane region" description="Helical" evidence="2">
    <location>
        <begin position="444"/>
        <end position="463"/>
    </location>
</feature>
<evidence type="ECO:0000313" key="4">
    <source>
        <dbReference type="Proteomes" id="UP000054321"/>
    </source>
</evidence>
<sequence>MPSFSRNIWNPQFSGAGGLELDLEAGDPLLPWPSARRHSRWIPEPICFEGIPPIIKSNHGNIFWADEQCTRRVGLTSTEARLFLRLLQVDEPEAWNYADYKVMFDNFGREQLRLEQLTRELSWWKIGSHRQKKIWEARIEWLARMSEPRPWLLFLMARRRRILKQATGRVLEGLRKKSEARAMAGLRMQSVGSEQPTSGGEKGSVDPLIINEATKPSKALVEVQQLKILPEFEPSLETHASKHAADTLASTASKLKSAASRIQVGLKAGYLGGYKHQEHSSPFPGPTRKPWEATRQDIRHQVEKLMPKPTPYIVIGWFRRSANDPTERTIQFSRPEQLFHVLRNGERDLRGWRGYFSLKALQGFGLYKCDIAQGAHIALALSTSQSATFSQFYLAYRASYRHPDDTVAIAWQGWVHKNLNSSKNNPLEGVYSLQLIYDWSSYRLVSIIVIPLLLSLVIGAWYMNGQGDVVTAWTLSLYIVTAAAGK</sequence>
<evidence type="ECO:0000256" key="1">
    <source>
        <dbReference type="SAM" id="MobiDB-lite"/>
    </source>
</evidence>
<gene>
    <name evidence="3" type="ORF">OIDMADRAFT_27021</name>
</gene>